<organism evidence="1 2">
    <name type="scientific">Sphingomonas quercus</name>
    <dbReference type="NCBI Taxonomy" id="2842451"/>
    <lineage>
        <taxon>Bacteria</taxon>
        <taxon>Pseudomonadati</taxon>
        <taxon>Pseudomonadota</taxon>
        <taxon>Alphaproteobacteria</taxon>
        <taxon>Sphingomonadales</taxon>
        <taxon>Sphingomonadaceae</taxon>
        <taxon>Sphingomonas</taxon>
    </lineage>
</organism>
<dbReference type="RefSeq" id="WP_216326443.1">
    <property type="nucleotide sequence ID" value="NZ_JAHKRT010000008.1"/>
</dbReference>
<proteinExistence type="predicted"/>
<accession>A0ABS6BL84</accession>
<dbReference type="InterPro" id="IPR007729">
    <property type="entry name" value="DGOK"/>
</dbReference>
<dbReference type="Pfam" id="PF05035">
    <property type="entry name" value="DGOK"/>
    <property type="match status" value="1"/>
</dbReference>
<dbReference type="EMBL" id="JAHKRT010000008">
    <property type="protein sequence ID" value="MBU3079053.1"/>
    <property type="molecule type" value="Genomic_DNA"/>
</dbReference>
<comment type="caution">
    <text evidence="1">The sequence shown here is derived from an EMBL/GenBank/DDBJ whole genome shotgun (WGS) entry which is preliminary data.</text>
</comment>
<gene>
    <name evidence="1" type="ORF">KOF26_14420</name>
</gene>
<sequence length="304" mass="32008">MASPFLVLDWGTTNLRAWVVGEDGRVGGREEFPMGIGRLAAGEAARLFEEKVRPRMGAEALPALACGMIGSNLGWGTPVPYLDCPAGMTQLHDSLCTVSDGGAPVRIVPGLHCERPDGGPDVMRGEETHIFGWAAGDPARLQGEHLICLPGTHAKWVRLVDGRVEQFVTYMTGELFDVLRRHSVLRGTDTPDNDDAFDEGCEAAGDGGALASRLFTARSRVAAGQMPADRASSYLSGLLIGAEIASAPTLLGVAPETPVAIVGDPRLGQRYVRSMTRRGWTATAHDGDEAVLAGLVALANGGLA</sequence>
<name>A0ABS6BL84_9SPHN</name>
<evidence type="ECO:0000313" key="1">
    <source>
        <dbReference type="EMBL" id="MBU3079053.1"/>
    </source>
</evidence>
<dbReference type="Proteomes" id="UP000776276">
    <property type="component" value="Unassembled WGS sequence"/>
</dbReference>
<protein>
    <submittedName>
        <fullName evidence="1">2-dehydro-3-deoxygalactonokinase</fullName>
    </submittedName>
</protein>
<reference evidence="1 2" key="1">
    <citation type="submission" date="2021-06" db="EMBL/GenBank/DDBJ databases">
        <title>Sphingomonas sp. XMGL2, whole genome shotgun sequencing project.</title>
        <authorList>
            <person name="Zhao G."/>
            <person name="Shen L."/>
        </authorList>
    </citation>
    <scope>NUCLEOTIDE SEQUENCE [LARGE SCALE GENOMIC DNA]</scope>
    <source>
        <strain evidence="1 2">XMGL2</strain>
    </source>
</reference>
<evidence type="ECO:0000313" key="2">
    <source>
        <dbReference type="Proteomes" id="UP000776276"/>
    </source>
</evidence>
<keyword evidence="2" id="KW-1185">Reference proteome</keyword>